<dbReference type="EMBL" id="JAVDZE010000001">
    <property type="protein sequence ID" value="MDV3103692.1"/>
    <property type="molecule type" value="Genomic_DNA"/>
</dbReference>
<organism evidence="1 2">
    <name type="scientific">Thermococcus waiotapuensis</name>
    <dbReference type="NCBI Taxonomy" id="90909"/>
    <lineage>
        <taxon>Archaea</taxon>
        <taxon>Methanobacteriati</taxon>
        <taxon>Methanobacteriota</taxon>
        <taxon>Thermococci</taxon>
        <taxon>Thermococcales</taxon>
        <taxon>Thermococcaceae</taxon>
        <taxon>Thermococcus</taxon>
    </lineage>
</organism>
<dbReference type="RefSeq" id="WP_315340665.1">
    <property type="nucleotide sequence ID" value="NZ_JAVDZE010000001.1"/>
</dbReference>
<keyword evidence="2" id="KW-1185">Reference proteome</keyword>
<gene>
    <name evidence="1" type="ORF">RBI02_03905</name>
</gene>
<protein>
    <submittedName>
        <fullName evidence="1">DUF4097 family beta strand repeat-containing protein</fullName>
    </submittedName>
</protein>
<proteinExistence type="predicted"/>
<accession>A0AAE4NUR3</accession>
<comment type="caution">
    <text evidence="1">The sequence shown here is derived from an EMBL/GenBank/DDBJ whole genome shotgun (WGS) entry which is preliminary data.</text>
</comment>
<evidence type="ECO:0000313" key="2">
    <source>
        <dbReference type="Proteomes" id="UP001245683"/>
    </source>
</evidence>
<sequence length="193" mass="20514">MEVGYTRHGEVEVEIEQSGERLIIEEKPKARKVLGVFSKSPEGWAEINLKVPNVAIVSAKNVNGEIIAKGVRFGEVTTVNGRVSLENCGAEKLSSVNGRIRAHLKVAGPLKASTVNGKVEITLDDLEGEVEVSTVNGGVTLRLTDFCDARIAAKAVNGGVHFAGIDPENPVIGTGNYEVRVSTVNGSVRVELV</sequence>
<dbReference type="Proteomes" id="UP001245683">
    <property type="component" value="Unassembled WGS sequence"/>
</dbReference>
<evidence type="ECO:0000313" key="1">
    <source>
        <dbReference type="EMBL" id="MDV3103692.1"/>
    </source>
</evidence>
<name>A0AAE4NUR3_9EURY</name>
<reference evidence="1 2" key="1">
    <citation type="submission" date="2023-08" db="EMBL/GenBank/DDBJ databases">
        <title>Draft genome sequence of Thermococcus waiotapuensis WT1T, a thermophilic sulphur-dependent archaeon from order Thermococcales.</title>
        <authorList>
            <person name="Manners S.H."/>
            <person name="Carere C.R."/>
            <person name="Dhami M.K."/>
            <person name="Dobson R.C.J."/>
            <person name="Stott M.B."/>
        </authorList>
    </citation>
    <scope>NUCLEOTIDE SEQUENCE [LARGE SCALE GENOMIC DNA]</scope>
    <source>
        <strain evidence="1 2">WT1</strain>
    </source>
</reference>
<dbReference type="AlphaFoldDB" id="A0AAE4NUR3"/>